<reference evidence="2" key="2">
    <citation type="submission" date="2016-05" db="EMBL/GenBank/DDBJ databases">
        <authorList>
            <person name="Lavstsen T."/>
            <person name="Jespersen J.S."/>
        </authorList>
    </citation>
    <scope>NUCLEOTIDE SEQUENCE [LARGE SCALE GENOMIC DNA]</scope>
</reference>
<feature type="compositionally biased region" description="Low complexity" evidence="1">
    <location>
        <begin position="41"/>
        <end position="50"/>
    </location>
</feature>
<evidence type="ECO:0000313" key="3">
    <source>
        <dbReference type="EMBL" id="SBO20579.1"/>
    </source>
</evidence>
<accession>A0A193QXK7</accession>
<evidence type="ECO:0000313" key="4">
    <source>
        <dbReference type="Proteomes" id="UP000182128"/>
    </source>
</evidence>
<feature type="compositionally biased region" description="Basic residues" evidence="1">
    <location>
        <begin position="114"/>
        <end position="123"/>
    </location>
</feature>
<evidence type="ECO:0000313" key="2">
    <source>
        <dbReference type="EMBL" id="SBO20141.1"/>
    </source>
</evidence>
<dbReference type="EMBL" id="CWHR02000001">
    <property type="protein sequence ID" value="SBO20579.1"/>
    <property type="molecule type" value="Genomic_DNA"/>
</dbReference>
<feature type="region of interest" description="Disordered" evidence="1">
    <location>
        <begin position="87"/>
        <end position="128"/>
    </location>
</feature>
<feature type="region of interest" description="Disordered" evidence="1">
    <location>
        <begin position="1"/>
        <end position="74"/>
    </location>
</feature>
<dbReference type="Proteomes" id="UP000182128">
    <property type="component" value="Unassembled WGS sequence"/>
</dbReference>
<protein>
    <submittedName>
        <fullName evidence="2">Uncharacterized protein</fullName>
    </submittedName>
</protein>
<name>A0A193QXK7_PLAKH</name>
<gene>
    <name evidence="2" type="ORF">PKNA1_C2_0916900</name>
    <name evidence="3" type="ORF">PKNA1_H1_0916900</name>
</gene>
<dbReference type="Pfam" id="PF08576">
    <property type="entry name" value="DUF1764"/>
    <property type="match status" value="1"/>
</dbReference>
<feature type="compositionally biased region" description="Basic and acidic residues" evidence="1">
    <location>
        <begin position="59"/>
        <end position="74"/>
    </location>
</feature>
<reference evidence="4 5" key="1">
    <citation type="submission" date="2016-05" db="EMBL/GenBank/DDBJ databases">
        <authorList>
            <person name="Sharaf H."/>
        </authorList>
    </citation>
    <scope>NUCLEOTIDE SEQUENCE [LARGE SCALE GENOMIC DNA]</scope>
    <source>
        <strain evidence="4 5">H</strain>
    </source>
</reference>
<dbReference type="EMBL" id="CWHQ02000002">
    <property type="protein sequence ID" value="SBO20141.1"/>
    <property type="molecule type" value="Genomic_DNA"/>
</dbReference>
<evidence type="ECO:0000256" key="1">
    <source>
        <dbReference type="SAM" id="MobiDB-lite"/>
    </source>
</evidence>
<proteinExistence type="predicted"/>
<feature type="compositionally biased region" description="Basic and acidic residues" evidence="1">
    <location>
        <begin position="99"/>
        <end position="109"/>
    </location>
</feature>
<organism evidence="2 4">
    <name type="scientific">Plasmodium knowlesi (strain H)</name>
    <dbReference type="NCBI Taxonomy" id="5851"/>
    <lineage>
        <taxon>Eukaryota</taxon>
        <taxon>Sar</taxon>
        <taxon>Alveolata</taxon>
        <taxon>Apicomplexa</taxon>
        <taxon>Aconoidasida</taxon>
        <taxon>Haemosporida</taxon>
        <taxon>Plasmodiidae</taxon>
        <taxon>Plasmodium</taxon>
        <taxon>Plasmodium (Plasmodium)</taxon>
    </lineage>
</organism>
<sequence length="198" mass="21760">MGDNENKEKRATASSASEEGHGKTKKQWKNAPNEKNSGAPNLSNSNSSQKGKGKKNKCVAKDSSGKRKEQLEAKANIEDIFSNLKGKEKKATKVGNETRPIKKNSEKSGLHGGPVHKKAKRLVAKGPITERARTSDGLPIYSMEELKMGKLRRTRVFTASLYFVRRISSPNSTPFPYSLFAGQGGYTKDCPFECSCCF</sequence>
<evidence type="ECO:0000313" key="5">
    <source>
        <dbReference type="Proteomes" id="UP000182142"/>
    </source>
</evidence>
<dbReference type="Proteomes" id="UP000182142">
    <property type="component" value="Unassembled WGS sequence"/>
</dbReference>
<dbReference type="InterPro" id="IPR013885">
    <property type="entry name" value="DUF1764_euk"/>
</dbReference>
<dbReference type="AlphaFoldDB" id="A0A193QXK7"/>
<feature type="compositionally biased region" description="Basic and acidic residues" evidence="1">
    <location>
        <begin position="1"/>
        <end position="11"/>
    </location>
</feature>